<dbReference type="HOGENOM" id="CLU_1771684_0_0_1"/>
<dbReference type="OrthoDB" id="1727884at2759"/>
<sequence>MSKVVIIKQKMQQKSGAKSTSGGVKSLDDSVTKKQVQTLDFTNKNLVQVQTNQNQKQMTQEQKYELRKQFVQSQGVYLKHLITICDNFSTGLGWAFEDTSYEEEQKRMVLLRLLIKLQGKEQQNINVALMDTADRMQNNESSIRQLP</sequence>
<evidence type="ECO:0000313" key="1">
    <source>
        <dbReference type="EMBL" id="CAK94300.1"/>
    </source>
</evidence>
<gene>
    <name evidence="1" type="ORF">GSPATT00026624001</name>
</gene>
<dbReference type="InParanoid" id="A0EG59"/>
<organism evidence="1 2">
    <name type="scientific">Paramecium tetraurelia</name>
    <dbReference type="NCBI Taxonomy" id="5888"/>
    <lineage>
        <taxon>Eukaryota</taxon>
        <taxon>Sar</taxon>
        <taxon>Alveolata</taxon>
        <taxon>Ciliophora</taxon>
        <taxon>Intramacronucleata</taxon>
        <taxon>Oligohymenophorea</taxon>
        <taxon>Peniculida</taxon>
        <taxon>Parameciidae</taxon>
        <taxon>Paramecium</taxon>
    </lineage>
</organism>
<dbReference type="AlphaFoldDB" id="A0EG59"/>
<dbReference type="RefSeq" id="XP_001461673.1">
    <property type="nucleotide sequence ID" value="XM_001461636.1"/>
</dbReference>
<dbReference type="EMBL" id="CT868676">
    <property type="protein sequence ID" value="CAK94300.1"/>
    <property type="molecule type" value="Genomic_DNA"/>
</dbReference>
<protein>
    <recommendedName>
        <fullName evidence="3">ENT domain-containing protein</fullName>
    </recommendedName>
</protein>
<evidence type="ECO:0000313" key="2">
    <source>
        <dbReference type="Proteomes" id="UP000000600"/>
    </source>
</evidence>
<dbReference type="Proteomes" id="UP000000600">
    <property type="component" value="Unassembled WGS sequence"/>
</dbReference>
<accession>A0EG59</accession>
<dbReference type="KEGG" id="ptm:GSPATT00026624001"/>
<dbReference type="GeneID" id="5047458"/>
<evidence type="ECO:0008006" key="3">
    <source>
        <dbReference type="Google" id="ProtNLM"/>
    </source>
</evidence>
<keyword evidence="2" id="KW-1185">Reference proteome</keyword>
<reference evidence="1 2" key="1">
    <citation type="journal article" date="2006" name="Nature">
        <title>Global trends of whole-genome duplications revealed by the ciliate Paramecium tetraurelia.</title>
        <authorList>
            <consortium name="Genoscope"/>
            <person name="Aury J.-M."/>
            <person name="Jaillon O."/>
            <person name="Duret L."/>
            <person name="Noel B."/>
            <person name="Jubin C."/>
            <person name="Porcel B.M."/>
            <person name="Segurens B."/>
            <person name="Daubin V."/>
            <person name="Anthouard V."/>
            <person name="Aiach N."/>
            <person name="Arnaiz O."/>
            <person name="Billaut A."/>
            <person name="Beisson J."/>
            <person name="Blanc I."/>
            <person name="Bouhouche K."/>
            <person name="Camara F."/>
            <person name="Duharcourt S."/>
            <person name="Guigo R."/>
            <person name="Gogendeau D."/>
            <person name="Katinka M."/>
            <person name="Keller A.-M."/>
            <person name="Kissmehl R."/>
            <person name="Klotz C."/>
            <person name="Koll F."/>
            <person name="Le Moue A."/>
            <person name="Lepere C."/>
            <person name="Malinsky S."/>
            <person name="Nowacki M."/>
            <person name="Nowak J.K."/>
            <person name="Plattner H."/>
            <person name="Poulain J."/>
            <person name="Ruiz F."/>
            <person name="Serrano V."/>
            <person name="Zagulski M."/>
            <person name="Dessen P."/>
            <person name="Betermier M."/>
            <person name="Weissenbach J."/>
            <person name="Scarpelli C."/>
            <person name="Schachter V."/>
            <person name="Sperling L."/>
            <person name="Meyer E."/>
            <person name="Cohen J."/>
            <person name="Wincker P."/>
        </authorList>
    </citation>
    <scope>NUCLEOTIDE SEQUENCE [LARGE SCALE GENOMIC DNA]</scope>
    <source>
        <strain evidence="1 2">Stock d4-2</strain>
    </source>
</reference>
<name>A0EG59_PARTE</name>
<proteinExistence type="predicted"/>